<dbReference type="NCBIfam" id="TIGR02778">
    <property type="entry name" value="ligD_pol"/>
    <property type="match status" value="1"/>
</dbReference>
<dbReference type="PANTHER" id="PTHR42705:SF2">
    <property type="entry name" value="BIFUNCTIONAL NON-HOMOLOGOUS END JOINING PROTEIN LIGD"/>
    <property type="match status" value="1"/>
</dbReference>
<dbReference type="RefSeq" id="WP_121345803.1">
    <property type="nucleotide sequence ID" value="NZ_RBLG01000002.1"/>
</dbReference>
<evidence type="ECO:0000313" key="2">
    <source>
        <dbReference type="EMBL" id="RKS53726.1"/>
    </source>
</evidence>
<proteinExistence type="predicted"/>
<comment type="caution">
    <text evidence="2">The sequence shown here is derived from an EMBL/GenBank/DDBJ whole genome shotgun (WGS) entry which is preliminary data.</text>
</comment>
<gene>
    <name evidence="2" type="ORF">BC962_1980</name>
</gene>
<dbReference type="Pfam" id="PF21686">
    <property type="entry name" value="LigD_Prim-Pol"/>
    <property type="match status" value="1"/>
</dbReference>
<dbReference type="EMBL" id="RBLG01000002">
    <property type="protein sequence ID" value="RKS53726.1"/>
    <property type="molecule type" value="Genomic_DNA"/>
</dbReference>
<dbReference type="PANTHER" id="PTHR42705">
    <property type="entry name" value="BIFUNCTIONAL NON-HOMOLOGOUS END JOINING PROTEIN LIGD"/>
    <property type="match status" value="1"/>
</dbReference>
<dbReference type="OrthoDB" id="9802472at2"/>
<dbReference type="Proteomes" id="UP000276282">
    <property type="component" value="Unassembled WGS sequence"/>
</dbReference>
<evidence type="ECO:0000259" key="1">
    <source>
        <dbReference type="Pfam" id="PF21686"/>
    </source>
</evidence>
<evidence type="ECO:0000313" key="3">
    <source>
        <dbReference type="Proteomes" id="UP000276282"/>
    </source>
</evidence>
<accession>A0A495PUQ3</accession>
<dbReference type="InterPro" id="IPR014145">
    <property type="entry name" value="LigD_pol_dom"/>
</dbReference>
<reference evidence="2 3" key="1">
    <citation type="submission" date="2018-10" db="EMBL/GenBank/DDBJ databases">
        <title>Genomic Encyclopedia of Archaeal and Bacterial Type Strains, Phase II (KMG-II): from individual species to whole genera.</title>
        <authorList>
            <person name="Goeker M."/>
        </authorList>
    </citation>
    <scope>NUCLEOTIDE SEQUENCE [LARGE SCALE GENOMIC DNA]</scope>
    <source>
        <strain evidence="2 3">DSM 19839</strain>
    </source>
</reference>
<dbReference type="CDD" id="cd04861">
    <property type="entry name" value="LigD_Pol_like"/>
    <property type="match status" value="1"/>
</dbReference>
<name>A0A495PUQ3_9FLAO</name>
<dbReference type="InterPro" id="IPR052171">
    <property type="entry name" value="NHEJ_LigD"/>
</dbReference>
<dbReference type="AlphaFoldDB" id="A0A495PUQ3"/>
<protein>
    <submittedName>
        <fullName evidence="2">Bifunctional non-homologous end joining protein LigD</fullName>
    </submittedName>
</protein>
<sequence length="309" mass="35536">MKKLEEKSTIWNIDGFELAISNPHKIYWPKENYTKLDLLNYYKQIAPILLPYLKNRPATMHFFPRGIEDFSFYKRNFEDKVQETRLFVTVPYNEISKDKIIQVLLIQNAAGILWLAARGGIEFHLWSAEAPNFDHPDIAIFDLDVADVLYFKNVLKAAGYLNELLLSYNLKGYPKTTGGTGLHIYVPIVPKYSFETVRGWVKSISDLLVEQYPKLVTTQRKKGKTHQKDKVTLDYMQNVISRNTAAPYTIRGYDMAPISTPLNWDEVKKGGFIPTDFTIKNVPERIKKLGDIFTEVIKLKQILPVGIGS</sequence>
<dbReference type="Gene3D" id="3.90.920.10">
    <property type="entry name" value="DNA primase, PRIM domain"/>
    <property type="match status" value="1"/>
</dbReference>
<feature type="domain" description="DNA ligase D polymerase" evidence="1">
    <location>
        <begin position="34"/>
        <end position="293"/>
    </location>
</feature>
<organism evidence="2 3">
    <name type="scientific">Gillisia mitskevichiae</name>
    <dbReference type="NCBI Taxonomy" id="270921"/>
    <lineage>
        <taxon>Bacteria</taxon>
        <taxon>Pseudomonadati</taxon>
        <taxon>Bacteroidota</taxon>
        <taxon>Flavobacteriia</taxon>
        <taxon>Flavobacteriales</taxon>
        <taxon>Flavobacteriaceae</taxon>
        <taxon>Gillisia</taxon>
    </lineage>
</organism>
<keyword evidence="3" id="KW-1185">Reference proteome</keyword>